<keyword evidence="2" id="KW-1185">Reference proteome</keyword>
<dbReference type="Ensembl" id="ENSSVLT00005006381.1">
    <property type="protein sequence ID" value="ENSSVLP00005005745.1"/>
    <property type="gene ID" value="ENSSVLG00005004654.1"/>
</dbReference>
<accession>A0A8D2CMH0</accession>
<organism evidence="1 2">
    <name type="scientific">Sciurus vulgaris</name>
    <name type="common">Eurasian red squirrel</name>
    <dbReference type="NCBI Taxonomy" id="55149"/>
    <lineage>
        <taxon>Eukaryota</taxon>
        <taxon>Metazoa</taxon>
        <taxon>Chordata</taxon>
        <taxon>Craniata</taxon>
        <taxon>Vertebrata</taxon>
        <taxon>Euteleostomi</taxon>
        <taxon>Mammalia</taxon>
        <taxon>Eutheria</taxon>
        <taxon>Euarchontoglires</taxon>
        <taxon>Glires</taxon>
        <taxon>Rodentia</taxon>
        <taxon>Sciuromorpha</taxon>
        <taxon>Sciuridae</taxon>
        <taxon>Sciurinae</taxon>
        <taxon>Sciurini</taxon>
        <taxon>Sciurus</taxon>
    </lineage>
</organism>
<protein>
    <submittedName>
        <fullName evidence="1">Uncharacterized protein</fullName>
    </submittedName>
</protein>
<evidence type="ECO:0000313" key="1">
    <source>
        <dbReference type="Ensembl" id="ENSSVLP00005005745.1"/>
    </source>
</evidence>
<reference evidence="1" key="2">
    <citation type="submission" date="2025-09" db="UniProtKB">
        <authorList>
            <consortium name="Ensembl"/>
        </authorList>
    </citation>
    <scope>IDENTIFICATION</scope>
</reference>
<name>A0A8D2CMH0_SCIVU</name>
<dbReference type="Proteomes" id="UP000694564">
    <property type="component" value="Chromosome 7"/>
</dbReference>
<dbReference type="GeneTree" id="ENSGT00940000169569"/>
<proteinExistence type="predicted"/>
<sequence length="56" mass="6512">MAMTGSTPYSSMSNHIKERVTMIKVTVENFYSNFMAEEHLARGGLFRRNMQGMYMQ</sequence>
<reference evidence="1" key="1">
    <citation type="submission" date="2025-08" db="UniProtKB">
        <authorList>
            <consortium name="Ensembl"/>
        </authorList>
    </citation>
    <scope>IDENTIFICATION</scope>
</reference>
<dbReference type="OrthoDB" id="3638488at2759"/>
<dbReference type="AlphaFoldDB" id="A0A8D2CMH0"/>
<evidence type="ECO:0000313" key="2">
    <source>
        <dbReference type="Proteomes" id="UP000694564"/>
    </source>
</evidence>